<evidence type="ECO:0000313" key="1">
    <source>
        <dbReference type="EMBL" id="JAH63302.1"/>
    </source>
</evidence>
<sequence>MCHVLTLTNVISNVAVDVMLQLVYC</sequence>
<accession>A0A0E9UC52</accession>
<proteinExistence type="predicted"/>
<dbReference type="EMBL" id="GBXM01045275">
    <property type="protein sequence ID" value="JAH63302.1"/>
    <property type="molecule type" value="Transcribed_RNA"/>
</dbReference>
<name>A0A0E9UC52_ANGAN</name>
<reference evidence="1" key="2">
    <citation type="journal article" date="2015" name="Fish Shellfish Immunol.">
        <title>Early steps in the European eel (Anguilla anguilla)-Vibrio vulnificus interaction in the gills: Role of the RtxA13 toxin.</title>
        <authorList>
            <person name="Callol A."/>
            <person name="Pajuelo D."/>
            <person name="Ebbesson L."/>
            <person name="Teles M."/>
            <person name="MacKenzie S."/>
            <person name="Amaro C."/>
        </authorList>
    </citation>
    <scope>NUCLEOTIDE SEQUENCE</scope>
</reference>
<protein>
    <submittedName>
        <fullName evidence="1">Uncharacterized protein</fullName>
    </submittedName>
</protein>
<reference evidence="1" key="1">
    <citation type="submission" date="2014-11" db="EMBL/GenBank/DDBJ databases">
        <authorList>
            <person name="Amaro Gonzalez C."/>
        </authorList>
    </citation>
    <scope>NUCLEOTIDE SEQUENCE</scope>
</reference>
<dbReference type="AlphaFoldDB" id="A0A0E9UC52"/>
<organism evidence="1">
    <name type="scientific">Anguilla anguilla</name>
    <name type="common">European freshwater eel</name>
    <name type="synonym">Muraena anguilla</name>
    <dbReference type="NCBI Taxonomy" id="7936"/>
    <lineage>
        <taxon>Eukaryota</taxon>
        <taxon>Metazoa</taxon>
        <taxon>Chordata</taxon>
        <taxon>Craniata</taxon>
        <taxon>Vertebrata</taxon>
        <taxon>Euteleostomi</taxon>
        <taxon>Actinopterygii</taxon>
        <taxon>Neopterygii</taxon>
        <taxon>Teleostei</taxon>
        <taxon>Anguilliformes</taxon>
        <taxon>Anguillidae</taxon>
        <taxon>Anguilla</taxon>
    </lineage>
</organism>